<dbReference type="Proteomes" id="UP000018888">
    <property type="component" value="Unassembled WGS sequence"/>
</dbReference>
<feature type="compositionally biased region" description="Polar residues" evidence="1">
    <location>
        <begin position="172"/>
        <end position="184"/>
    </location>
</feature>
<dbReference type="AlphaFoldDB" id="A0A2P4PFG4"/>
<reference evidence="2 3" key="1">
    <citation type="journal article" date="2013" name="Proc. Natl. Acad. Sci. U.S.A.">
        <title>Genome of an arbuscular mycorrhizal fungus provides insight into the oldest plant symbiosis.</title>
        <authorList>
            <person name="Tisserant E."/>
            <person name="Malbreil M."/>
            <person name="Kuo A."/>
            <person name="Kohler A."/>
            <person name="Symeonidi A."/>
            <person name="Balestrini R."/>
            <person name="Charron P."/>
            <person name="Duensing N."/>
            <person name="Frei Dit Frey N."/>
            <person name="Gianinazzi-Pearson V."/>
            <person name="Gilbert L.B."/>
            <person name="Handa Y."/>
            <person name="Herr J.R."/>
            <person name="Hijri M."/>
            <person name="Koul R."/>
            <person name="Kawaguchi M."/>
            <person name="Krajinski F."/>
            <person name="Lammers P.J."/>
            <person name="Masclaux F.G."/>
            <person name="Murat C."/>
            <person name="Morin E."/>
            <person name="Ndikumana S."/>
            <person name="Pagni M."/>
            <person name="Petitpierre D."/>
            <person name="Requena N."/>
            <person name="Rosikiewicz P."/>
            <person name="Riley R."/>
            <person name="Saito K."/>
            <person name="San Clemente H."/>
            <person name="Shapiro H."/>
            <person name="van Tuinen D."/>
            <person name="Becard G."/>
            <person name="Bonfante P."/>
            <person name="Paszkowski U."/>
            <person name="Shachar-Hill Y.Y."/>
            <person name="Tuskan G.A."/>
            <person name="Young P.W."/>
            <person name="Sanders I.R."/>
            <person name="Henrissat B."/>
            <person name="Rensing S.A."/>
            <person name="Grigoriev I.V."/>
            <person name="Corradi N."/>
            <person name="Roux C."/>
            <person name="Martin F."/>
        </authorList>
    </citation>
    <scope>NUCLEOTIDE SEQUENCE [LARGE SCALE GENOMIC DNA]</scope>
    <source>
        <strain evidence="2 3">DAOM 197198</strain>
    </source>
</reference>
<evidence type="ECO:0000313" key="3">
    <source>
        <dbReference type="Proteomes" id="UP000018888"/>
    </source>
</evidence>
<feature type="region of interest" description="Disordered" evidence="1">
    <location>
        <begin position="170"/>
        <end position="190"/>
    </location>
</feature>
<dbReference type="Gene3D" id="1.10.287.1490">
    <property type="match status" value="1"/>
</dbReference>
<gene>
    <name evidence="2" type="ORF">GLOIN_2v1678995</name>
</gene>
<feature type="non-terminal residue" evidence="2">
    <location>
        <position position="190"/>
    </location>
</feature>
<comment type="caution">
    <text evidence="2">The sequence shown here is derived from an EMBL/GenBank/DDBJ whole genome shotgun (WGS) entry which is preliminary data.</text>
</comment>
<accession>A0A2P4PFG4</accession>
<reference evidence="2 3" key="2">
    <citation type="journal article" date="2018" name="New Phytol.">
        <title>High intraspecific genome diversity in the model arbuscular mycorrhizal symbiont Rhizophagus irregularis.</title>
        <authorList>
            <person name="Chen E.C.H."/>
            <person name="Morin E."/>
            <person name="Beaudet D."/>
            <person name="Noel J."/>
            <person name="Yildirir G."/>
            <person name="Ndikumana S."/>
            <person name="Charron P."/>
            <person name="St-Onge C."/>
            <person name="Giorgi J."/>
            <person name="Kruger M."/>
            <person name="Marton T."/>
            <person name="Ropars J."/>
            <person name="Grigoriev I.V."/>
            <person name="Hainaut M."/>
            <person name="Henrissat B."/>
            <person name="Roux C."/>
            <person name="Martin F."/>
            <person name="Corradi N."/>
        </authorList>
    </citation>
    <scope>NUCLEOTIDE SEQUENCE [LARGE SCALE GENOMIC DNA]</scope>
    <source>
        <strain evidence="2 3">DAOM 197198</strain>
    </source>
</reference>
<dbReference type="EMBL" id="AUPC02000248">
    <property type="protein sequence ID" value="POG64133.1"/>
    <property type="molecule type" value="Genomic_DNA"/>
</dbReference>
<organism evidence="2 3">
    <name type="scientific">Rhizophagus irregularis (strain DAOM 181602 / DAOM 197198 / MUCL 43194)</name>
    <name type="common">Arbuscular mycorrhizal fungus</name>
    <name type="synonym">Glomus intraradices</name>
    <dbReference type="NCBI Taxonomy" id="747089"/>
    <lineage>
        <taxon>Eukaryota</taxon>
        <taxon>Fungi</taxon>
        <taxon>Fungi incertae sedis</taxon>
        <taxon>Mucoromycota</taxon>
        <taxon>Glomeromycotina</taxon>
        <taxon>Glomeromycetes</taxon>
        <taxon>Glomerales</taxon>
        <taxon>Glomeraceae</taxon>
        <taxon>Rhizophagus</taxon>
    </lineage>
</organism>
<protein>
    <submittedName>
        <fullName evidence="2">Uncharacterized protein</fullName>
    </submittedName>
</protein>
<evidence type="ECO:0000256" key="1">
    <source>
        <dbReference type="SAM" id="MobiDB-lite"/>
    </source>
</evidence>
<proteinExistence type="predicted"/>
<dbReference type="VEuPathDB" id="FungiDB:RhiirFUN_008393"/>
<sequence>MKISDQNDAMDVDENYSSREEIQELEQKNSALQDRLNECSQERDNIRVLLDEKEDLVKQYEESLRALRTEHNKYLEISNNLTAELEGFIDKQKSNSDEIRYLKEQLESLSTENKRLKEVQIDYETICNENNTLNDQLSSLRDNNSNEISKLKAQLESENEKLKKVQNDYEAENNNLKDQLSSFRTDNKKL</sequence>
<keyword evidence="3" id="KW-1185">Reference proteome</keyword>
<feature type="region of interest" description="Disordered" evidence="1">
    <location>
        <begin position="1"/>
        <end position="21"/>
    </location>
</feature>
<evidence type="ECO:0000313" key="2">
    <source>
        <dbReference type="EMBL" id="POG64133.1"/>
    </source>
</evidence>
<name>A0A2P4PFG4_RHIID</name>